<keyword evidence="4" id="KW-1185">Reference proteome</keyword>
<evidence type="ECO:0000313" key="3">
    <source>
        <dbReference type="Proteomes" id="UP000294613"/>
    </source>
</evidence>
<evidence type="ECO:0000313" key="4">
    <source>
        <dbReference type="Proteomes" id="UP000702954"/>
    </source>
</evidence>
<reference evidence="1 4" key="1">
    <citation type="journal article" date="2018" name="Int. J. Syst. Evol. Microbiol.">
        <title>Draft Genome Sequence of Faecalimonas umbilicata JCM 30896T, an Acetate-Producing Bacterium Isolated from Human Feces.</title>
        <authorList>
            <person name="Sakamoto M."/>
            <person name="Ikeyama N."/>
            <person name="Yuki M."/>
            <person name="Ohkuma M."/>
        </authorList>
    </citation>
    <scope>NUCLEOTIDE SEQUENCE [LARGE SCALE GENOMIC DNA]</scope>
    <source>
        <strain evidence="1 4">EGH7</strain>
    </source>
</reference>
<dbReference type="AlphaFoldDB" id="A0A4R3JRB6"/>
<evidence type="ECO:0000313" key="2">
    <source>
        <dbReference type="EMBL" id="TCS69624.1"/>
    </source>
</evidence>
<protein>
    <submittedName>
        <fullName evidence="2">Uncharacterized protein</fullName>
    </submittedName>
</protein>
<proteinExistence type="predicted"/>
<accession>A0A4R3JRB6</accession>
<dbReference type="RefSeq" id="WP_278320673.1">
    <property type="nucleotide sequence ID" value="NZ_BHEO01000008.1"/>
</dbReference>
<dbReference type="EMBL" id="SLZV01000003">
    <property type="protein sequence ID" value="TCS69624.1"/>
    <property type="molecule type" value="Genomic_DNA"/>
</dbReference>
<reference evidence="2 3" key="2">
    <citation type="submission" date="2019-03" db="EMBL/GenBank/DDBJ databases">
        <title>Genomic Encyclopedia of Type Strains, Phase IV (KMG-IV): sequencing the most valuable type-strain genomes for metagenomic binning, comparative biology and taxonomic classification.</title>
        <authorList>
            <person name="Goeker M."/>
        </authorList>
    </citation>
    <scope>NUCLEOTIDE SEQUENCE [LARGE SCALE GENOMIC DNA]</scope>
    <source>
        <strain evidence="2 3">DSM 103426</strain>
    </source>
</reference>
<gene>
    <name evidence="2" type="ORF">EDD74_10374</name>
    <name evidence="1" type="ORF">FAEUMB_25050</name>
</gene>
<comment type="caution">
    <text evidence="2">The sequence shown here is derived from an EMBL/GenBank/DDBJ whole genome shotgun (WGS) entry which is preliminary data.</text>
</comment>
<organism evidence="2 3">
    <name type="scientific">Faecalimonas umbilicata</name>
    <dbReference type="NCBI Taxonomy" id="1912855"/>
    <lineage>
        <taxon>Bacteria</taxon>
        <taxon>Bacillati</taxon>
        <taxon>Bacillota</taxon>
        <taxon>Clostridia</taxon>
        <taxon>Lachnospirales</taxon>
        <taxon>Lachnospiraceae</taxon>
        <taxon>Faecalimonas</taxon>
    </lineage>
</organism>
<sequence>MKERYEALELNIVKIPVEDTIMMSGIDNNGDVGDWGEEDLGF</sequence>
<dbReference type="Proteomes" id="UP000702954">
    <property type="component" value="Unassembled WGS sequence"/>
</dbReference>
<name>A0A4R3JRB6_9FIRM</name>
<dbReference type="Proteomes" id="UP000294613">
    <property type="component" value="Unassembled WGS sequence"/>
</dbReference>
<dbReference type="EMBL" id="BHEO01000008">
    <property type="protein sequence ID" value="GBU05964.1"/>
    <property type="molecule type" value="Genomic_DNA"/>
</dbReference>
<evidence type="ECO:0000313" key="1">
    <source>
        <dbReference type="EMBL" id="GBU05964.1"/>
    </source>
</evidence>